<dbReference type="AlphaFoldDB" id="A0A4R9C177"/>
<evidence type="ECO:0000313" key="3">
    <source>
        <dbReference type="Proteomes" id="UP000297454"/>
    </source>
</evidence>
<keyword evidence="1" id="KW-0175">Coiled coil</keyword>
<feature type="coiled-coil region" evidence="1">
    <location>
        <begin position="130"/>
        <end position="183"/>
    </location>
</feature>
<dbReference type="EMBL" id="SCFR01000044">
    <property type="protein sequence ID" value="TFF64309.1"/>
    <property type="molecule type" value="Genomic_DNA"/>
</dbReference>
<comment type="caution">
    <text evidence="2">The sequence shown here is derived from an EMBL/GenBank/DDBJ whole genome shotgun (WGS) entry which is preliminary data.</text>
</comment>
<gene>
    <name evidence="2" type="ORF">EQF91_07915</name>
</gene>
<dbReference type="RefSeq" id="WP_134768888.1">
    <property type="nucleotide sequence ID" value="NZ_SCFR01000044.1"/>
</dbReference>
<dbReference type="Proteomes" id="UP000297454">
    <property type="component" value="Unassembled WGS sequence"/>
</dbReference>
<proteinExistence type="predicted"/>
<evidence type="ECO:0000313" key="2">
    <source>
        <dbReference type="EMBL" id="TFF64309.1"/>
    </source>
</evidence>
<keyword evidence="3" id="KW-1185">Reference proteome</keyword>
<name>A0A4R9C177_9FIRM</name>
<sequence length="320" mass="37799">MKKKFLVLIALTFILTACSSKPKQEEIKDNKKKITTENKKELKIQNAPMFSNFKVINKNNKEFIKADIKNDKDKIKTLKVLDTFKIPFTKQKESVEFLRSLWDLKYKKEIVEKIEKEVKAIKNIKKIKEIAKKEEKKSNESKNLVKDEKELAQKSEIVKKEAIKETKKVVETKSQKIVETKRETEKETVKERKKEIQKPKQKVWVVDVKKQDPVYENKCIITKEAWTETTDELISADRIIKPRWFVKTDLGTEYFYSSKEAENRSIELLHKGYTGNWGTAEDEVIITNKKYKTINHPEEKSCKKVLIKEGVKEKGHWEYR</sequence>
<reference evidence="2 3" key="1">
    <citation type="submission" date="2019-01" db="EMBL/GenBank/DDBJ databases">
        <title>Draft Genome Sequences of Helcococcus ovis Strains Isolated from the Uterus and Vagina of Dairy Cows with Metritis.</title>
        <authorList>
            <person name="Cunha F."/>
            <person name="Jeon S.J."/>
            <person name="Kutzer P."/>
            <person name="Galvao K.N."/>
        </authorList>
    </citation>
    <scope>NUCLEOTIDE SEQUENCE [LARGE SCALE GENOMIC DNA]</scope>
    <source>
        <strain evidence="2 3">KG-37</strain>
    </source>
</reference>
<evidence type="ECO:0000256" key="1">
    <source>
        <dbReference type="SAM" id="Coils"/>
    </source>
</evidence>
<evidence type="ECO:0008006" key="4">
    <source>
        <dbReference type="Google" id="ProtNLM"/>
    </source>
</evidence>
<dbReference type="PROSITE" id="PS51257">
    <property type="entry name" value="PROKAR_LIPOPROTEIN"/>
    <property type="match status" value="1"/>
</dbReference>
<accession>A0A4R9C177</accession>
<protein>
    <recommendedName>
        <fullName evidence="4">Lipoprotein</fullName>
    </recommendedName>
</protein>
<organism evidence="2 3">
    <name type="scientific">Helcococcus ovis</name>
    <dbReference type="NCBI Taxonomy" id="72026"/>
    <lineage>
        <taxon>Bacteria</taxon>
        <taxon>Bacillati</taxon>
        <taxon>Bacillota</taxon>
        <taxon>Tissierellia</taxon>
        <taxon>Tissierellales</taxon>
        <taxon>Peptoniphilaceae</taxon>
        <taxon>Helcococcus</taxon>
    </lineage>
</organism>